<dbReference type="InterPro" id="IPR050678">
    <property type="entry name" value="DNA_Partitioning_ATPase"/>
</dbReference>
<proteinExistence type="predicted"/>
<dbReference type="Pfam" id="PF01656">
    <property type="entry name" value="CbiA"/>
    <property type="match status" value="1"/>
</dbReference>
<gene>
    <name evidence="2" type="ordered locus">Lcho_1298</name>
</gene>
<dbReference type="InterPro" id="IPR002586">
    <property type="entry name" value="CobQ/CobB/MinD/ParA_Nub-bd_dom"/>
</dbReference>
<dbReference type="PANTHER" id="PTHR13696:SF96">
    <property type="entry name" value="COBQ_COBB_MIND_PARA NUCLEOTIDE BINDING DOMAIN-CONTAINING PROTEIN"/>
    <property type="match status" value="1"/>
</dbReference>
<name>B1Y662_LEPCP</name>
<evidence type="ECO:0000259" key="1">
    <source>
        <dbReference type="Pfam" id="PF01656"/>
    </source>
</evidence>
<protein>
    <submittedName>
        <fullName evidence="2">Putative partition-related protein</fullName>
    </submittedName>
</protein>
<dbReference type="SUPFAM" id="SSF52540">
    <property type="entry name" value="P-loop containing nucleoside triphosphate hydrolases"/>
    <property type="match status" value="1"/>
</dbReference>
<dbReference type="Proteomes" id="UP000001693">
    <property type="component" value="Chromosome"/>
</dbReference>
<accession>B1Y662</accession>
<evidence type="ECO:0000313" key="3">
    <source>
        <dbReference type="Proteomes" id="UP000001693"/>
    </source>
</evidence>
<dbReference type="OrthoDB" id="69313at2"/>
<dbReference type="InterPro" id="IPR027417">
    <property type="entry name" value="P-loop_NTPase"/>
</dbReference>
<dbReference type="CDD" id="cd02042">
    <property type="entry name" value="ParAB_family"/>
    <property type="match status" value="1"/>
</dbReference>
<dbReference type="EMBL" id="CP001013">
    <property type="protein sequence ID" value="ACB33567.1"/>
    <property type="molecule type" value="Genomic_DNA"/>
</dbReference>
<sequence>MAIYVVANPKGGVGKSTLATNLAGYLARRQAQAHEAAASAAPALPEVLLADVDRQESARLWLSLRPAELPPIGWWPVERERIGKCPKGARHAVIDTPAGLSGKPLDAVMKVADKVLVPLQASVFDIYATRDFIAELRSRRKHADVQIAVIGNRVREHTFAAEQLEQFLAQLGEQVQVPMLGCLRDTHNYVHLAAHGSTLWDVATSRVARDLEQWQALLDWVDAA</sequence>
<dbReference type="Gene3D" id="3.40.50.300">
    <property type="entry name" value="P-loop containing nucleotide triphosphate hydrolases"/>
    <property type="match status" value="1"/>
</dbReference>
<reference evidence="2 3" key="1">
    <citation type="submission" date="2008-03" db="EMBL/GenBank/DDBJ databases">
        <title>Complete sequence of Leptothrix cholodnii SP-6.</title>
        <authorList>
            <consortium name="US DOE Joint Genome Institute"/>
            <person name="Copeland A."/>
            <person name="Lucas S."/>
            <person name="Lapidus A."/>
            <person name="Glavina del Rio T."/>
            <person name="Dalin E."/>
            <person name="Tice H."/>
            <person name="Bruce D."/>
            <person name="Goodwin L."/>
            <person name="Pitluck S."/>
            <person name="Chertkov O."/>
            <person name="Brettin T."/>
            <person name="Detter J.C."/>
            <person name="Han C."/>
            <person name="Kuske C.R."/>
            <person name="Schmutz J."/>
            <person name="Larimer F."/>
            <person name="Land M."/>
            <person name="Hauser L."/>
            <person name="Kyrpides N."/>
            <person name="Lykidis A."/>
            <person name="Emerson D."/>
            <person name="Richardson P."/>
        </authorList>
    </citation>
    <scope>NUCLEOTIDE SEQUENCE [LARGE SCALE GENOMIC DNA]</scope>
    <source>
        <strain evidence="3">ATCC 51168 / LMG 8142 / SP-6</strain>
    </source>
</reference>
<feature type="domain" description="CobQ/CobB/MinD/ParA nucleotide binding" evidence="1">
    <location>
        <begin position="5"/>
        <end position="197"/>
    </location>
</feature>
<keyword evidence="3" id="KW-1185">Reference proteome</keyword>
<organism evidence="2 3">
    <name type="scientific">Leptothrix cholodnii (strain ATCC 51168 / LMG 8142 / SP-6)</name>
    <name type="common">Leptothrix discophora (strain SP-6)</name>
    <dbReference type="NCBI Taxonomy" id="395495"/>
    <lineage>
        <taxon>Bacteria</taxon>
        <taxon>Pseudomonadati</taxon>
        <taxon>Pseudomonadota</taxon>
        <taxon>Betaproteobacteria</taxon>
        <taxon>Burkholderiales</taxon>
        <taxon>Sphaerotilaceae</taxon>
        <taxon>Leptothrix</taxon>
    </lineage>
</organism>
<dbReference type="PANTHER" id="PTHR13696">
    <property type="entry name" value="P-LOOP CONTAINING NUCLEOSIDE TRIPHOSPHATE HYDROLASE"/>
    <property type="match status" value="1"/>
</dbReference>
<evidence type="ECO:0000313" key="2">
    <source>
        <dbReference type="EMBL" id="ACB33567.1"/>
    </source>
</evidence>
<dbReference type="AlphaFoldDB" id="B1Y662"/>
<dbReference type="eggNOG" id="COG1192">
    <property type="taxonomic scope" value="Bacteria"/>
</dbReference>
<dbReference type="KEGG" id="lch:Lcho_1298"/>
<dbReference type="RefSeq" id="WP_012346329.1">
    <property type="nucleotide sequence ID" value="NC_010524.1"/>
</dbReference>
<dbReference type="HOGENOM" id="CLU_037612_5_0_4"/>
<dbReference type="STRING" id="395495.Lcho_1298"/>